<feature type="transmembrane region" description="Helical" evidence="1">
    <location>
        <begin position="296"/>
        <end position="327"/>
    </location>
</feature>
<evidence type="ECO:0000256" key="1">
    <source>
        <dbReference type="SAM" id="Phobius"/>
    </source>
</evidence>
<organism evidence="2 3">
    <name type="scientific">Aeribacillus pallidus</name>
    <dbReference type="NCBI Taxonomy" id="33936"/>
    <lineage>
        <taxon>Bacteria</taxon>
        <taxon>Bacillati</taxon>
        <taxon>Bacillota</taxon>
        <taxon>Bacilli</taxon>
        <taxon>Bacillales</taxon>
        <taxon>Bacillaceae</taxon>
        <taxon>Aeribacillus</taxon>
    </lineage>
</organism>
<dbReference type="RefSeq" id="WP_094245971.1">
    <property type="nucleotide sequence ID" value="NZ_CP017703.1"/>
</dbReference>
<dbReference type="EMBL" id="CP017703">
    <property type="protein sequence ID" value="ASS91443.1"/>
    <property type="molecule type" value="Genomic_DNA"/>
</dbReference>
<dbReference type="Proteomes" id="UP000214606">
    <property type="component" value="Chromosome"/>
</dbReference>
<dbReference type="PROSITE" id="PS51257">
    <property type="entry name" value="PROKAR_LIPOPROTEIN"/>
    <property type="match status" value="1"/>
</dbReference>
<protein>
    <submittedName>
        <fullName evidence="2">Uncharacterized protein</fullName>
    </submittedName>
</protein>
<gene>
    <name evidence="2" type="ORF">AP3564_15570</name>
</gene>
<feature type="transmembrane region" description="Helical" evidence="1">
    <location>
        <begin position="333"/>
        <end position="351"/>
    </location>
</feature>
<keyword evidence="1" id="KW-1133">Transmembrane helix</keyword>
<keyword evidence="1" id="KW-0812">Transmembrane</keyword>
<name>A0A223E8A2_9BACI</name>
<sequence>MRELWAGVIMACRRWQAMLGISLMITAACVVFALALEDVVSQVAVLKGGQQLREQHAVTFTPYYPSDGEPSQVGTDTIQFVIDQINDQKGYTAIINNMGLDDPEFADGHLTLILFGDVISDLFPELQLCESVPCAMQGSKLAGENMDSVNIAGENIPVVGTLPAGATFFDPSAAGLPLDNRIVIRAPSNLLPLLSPIEQEEAIARTVLLDPEAKAVGTFVKMSANSDLFLIPHDIAVDQPQRFREIMGRSAIYIVGMLSFLLLVFIAFVSSARLTIRQEHRAFKIRVMYGATPFHISLRIGGFLAAVVLIPPITILTLLLCYLHLAGAPSPNVPLWVMLGILVTFFILWLWSMRSTKKIGG</sequence>
<evidence type="ECO:0000313" key="2">
    <source>
        <dbReference type="EMBL" id="ASS91443.1"/>
    </source>
</evidence>
<dbReference type="KEGG" id="apak:AP3564_15570"/>
<accession>A0A223E8A2</accession>
<feature type="transmembrane region" description="Helical" evidence="1">
    <location>
        <begin position="251"/>
        <end position="276"/>
    </location>
</feature>
<evidence type="ECO:0000313" key="3">
    <source>
        <dbReference type="Proteomes" id="UP000214606"/>
    </source>
</evidence>
<reference evidence="2 3" key="1">
    <citation type="submission" date="2016-10" db="EMBL/GenBank/DDBJ databases">
        <title>The whole genome sequencing and assembly of Aeribacillus pallidus KCTC3564 strain.</title>
        <authorList>
            <person name="Lee Y.-J."/>
            <person name="Park M.-K."/>
            <person name="Yi H."/>
            <person name="Bahn Y.-S."/>
            <person name="Kim J.F."/>
            <person name="Lee D.-W."/>
        </authorList>
    </citation>
    <scope>NUCLEOTIDE SEQUENCE [LARGE SCALE GENOMIC DNA]</scope>
    <source>
        <strain evidence="2 3">KCTC3564</strain>
    </source>
</reference>
<proteinExistence type="predicted"/>
<keyword evidence="1" id="KW-0472">Membrane</keyword>
<dbReference type="AlphaFoldDB" id="A0A223E8A2"/>